<protein>
    <submittedName>
        <fullName evidence="1">Uncharacterized protein</fullName>
    </submittedName>
</protein>
<gene>
    <name evidence="1" type="ORF">ATO7_10637</name>
</gene>
<keyword evidence="2" id="KW-1185">Reference proteome</keyword>
<accession>A0A1Y1SFL2</accession>
<name>A0A1Y1SFL2_9GAMM</name>
<reference evidence="1 2" key="1">
    <citation type="submission" date="2013-04" db="EMBL/GenBank/DDBJ databases">
        <title>Oceanococcus atlanticus 22II-S10r2 Genome Sequencing.</title>
        <authorList>
            <person name="Lai Q."/>
            <person name="Li G."/>
            <person name="Shao Z."/>
        </authorList>
    </citation>
    <scope>NUCLEOTIDE SEQUENCE [LARGE SCALE GENOMIC DNA]</scope>
    <source>
        <strain evidence="1 2">22II-S10r2</strain>
    </source>
</reference>
<dbReference type="AlphaFoldDB" id="A0A1Y1SFL2"/>
<evidence type="ECO:0000313" key="2">
    <source>
        <dbReference type="Proteomes" id="UP000192342"/>
    </source>
</evidence>
<proteinExistence type="predicted"/>
<evidence type="ECO:0000313" key="1">
    <source>
        <dbReference type="EMBL" id="ORE87493.1"/>
    </source>
</evidence>
<dbReference type="Proteomes" id="UP000192342">
    <property type="component" value="Unassembled WGS sequence"/>
</dbReference>
<sequence>MSEPGAVTTLNQDDAATMSAFLSLLPVGGQSDVSLRVNLALEQDPNVIPMTEEELDDEGNVVTPSVPLGPAPNTPGFVVSFPDPSIIAAGILPELLIETLKGDEVVENAAFGFGFGDGFALGSVLQEINNAEVYLPVQATQPYDAIRLSLTGTVLNLLIDVNVHDACINGVGGSISGDF</sequence>
<organism evidence="1 2">
    <name type="scientific">Oceanococcus atlanticus</name>
    <dbReference type="NCBI Taxonomy" id="1317117"/>
    <lineage>
        <taxon>Bacteria</taxon>
        <taxon>Pseudomonadati</taxon>
        <taxon>Pseudomonadota</taxon>
        <taxon>Gammaproteobacteria</taxon>
        <taxon>Chromatiales</taxon>
        <taxon>Oceanococcaceae</taxon>
        <taxon>Oceanococcus</taxon>
    </lineage>
</organism>
<dbReference type="EMBL" id="AQQV01000002">
    <property type="protein sequence ID" value="ORE87493.1"/>
    <property type="molecule type" value="Genomic_DNA"/>
</dbReference>
<comment type="caution">
    <text evidence="1">The sequence shown here is derived from an EMBL/GenBank/DDBJ whole genome shotgun (WGS) entry which is preliminary data.</text>
</comment>